<dbReference type="PANTHER" id="PTHR41286:SF1">
    <property type="entry name" value="HNH NUCLEASE YAJD-RELATED"/>
    <property type="match status" value="1"/>
</dbReference>
<reference evidence="6" key="1">
    <citation type="submission" date="2019-11" db="EMBL/GenBank/DDBJ databases">
        <authorList>
            <person name="Feng L."/>
        </authorList>
    </citation>
    <scope>NUCLEOTIDE SEQUENCE</scope>
    <source>
        <strain evidence="6">LrhamnosusLFYP97</strain>
    </source>
</reference>
<comment type="similarity">
    <text evidence="3">Belongs to the HNH nuclease family.</text>
</comment>
<sequence>MTRRQGKNLWHECNEPQCHKIIPISERYCAKHKAMHEQSWQAKKADYRRSKLAMAIKANKSKEYDKKQRDPKAVAFYHSKQWQAVRDYVYARDLATCQVCGNVVQDRKIVDHIICRRLCSSKQALDSGNLWTLCYKCHFRKTKLEQLIADKPNGDTILKHLNKQWWTKVLKEKKEDKQNG</sequence>
<keyword evidence="1" id="KW-0540">Nuclease</keyword>
<keyword evidence="6" id="KW-0255">Endonuclease</keyword>
<dbReference type="CDD" id="cd00085">
    <property type="entry name" value="HNHc"/>
    <property type="match status" value="1"/>
</dbReference>
<dbReference type="InterPro" id="IPR003615">
    <property type="entry name" value="HNH_nuc"/>
</dbReference>
<dbReference type="InterPro" id="IPR002711">
    <property type="entry name" value="HNH"/>
</dbReference>
<dbReference type="PANTHER" id="PTHR41286">
    <property type="entry name" value="HNH NUCLEASE YAJD-RELATED"/>
    <property type="match status" value="1"/>
</dbReference>
<dbReference type="SMART" id="SM00507">
    <property type="entry name" value="HNHc"/>
    <property type="match status" value="1"/>
</dbReference>
<evidence type="ECO:0000256" key="2">
    <source>
        <dbReference type="ARBA" id="ARBA00022801"/>
    </source>
</evidence>
<dbReference type="GO" id="GO:0008270">
    <property type="term" value="F:zinc ion binding"/>
    <property type="evidence" value="ECO:0007669"/>
    <property type="project" value="InterPro"/>
</dbReference>
<protein>
    <recommendedName>
        <fullName evidence="4">Putative HNH nuclease YajD</fullName>
    </recommendedName>
</protein>
<dbReference type="GO" id="GO:0005829">
    <property type="term" value="C:cytosol"/>
    <property type="evidence" value="ECO:0007669"/>
    <property type="project" value="TreeGrafter"/>
</dbReference>
<name>A0A6N3B3R1_LACRH</name>
<organism evidence="6">
    <name type="scientific">Lacticaseibacillus rhamnosus</name>
    <name type="common">Lactobacillus rhamnosus</name>
    <dbReference type="NCBI Taxonomy" id="47715"/>
    <lineage>
        <taxon>Bacteria</taxon>
        <taxon>Bacillati</taxon>
        <taxon>Bacillota</taxon>
        <taxon>Bacilli</taxon>
        <taxon>Lactobacillales</taxon>
        <taxon>Lactobacillaceae</taxon>
        <taxon>Lacticaseibacillus</taxon>
    </lineage>
</organism>
<evidence type="ECO:0000256" key="4">
    <source>
        <dbReference type="ARBA" id="ARBA00040194"/>
    </source>
</evidence>
<accession>A0A6N3B3R1</accession>
<dbReference type="GO" id="GO:0004519">
    <property type="term" value="F:endonuclease activity"/>
    <property type="evidence" value="ECO:0007669"/>
    <property type="project" value="UniProtKB-KW"/>
</dbReference>
<dbReference type="GO" id="GO:0016787">
    <property type="term" value="F:hydrolase activity"/>
    <property type="evidence" value="ECO:0007669"/>
    <property type="project" value="UniProtKB-KW"/>
</dbReference>
<proteinExistence type="inferred from homology"/>
<gene>
    <name evidence="6" type="ORF">LRLFYP97_02355</name>
</gene>
<evidence type="ECO:0000256" key="1">
    <source>
        <dbReference type="ARBA" id="ARBA00022722"/>
    </source>
</evidence>
<feature type="domain" description="HNH nuclease" evidence="5">
    <location>
        <begin position="84"/>
        <end position="139"/>
    </location>
</feature>
<dbReference type="AlphaFoldDB" id="A0A6N3B3R1"/>
<dbReference type="GO" id="GO:0003676">
    <property type="term" value="F:nucleic acid binding"/>
    <property type="evidence" value="ECO:0007669"/>
    <property type="project" value="InterPro"/>
</dbReference>
<evidence type="ECO:0000256" key="3">
    <source>
        <dbReference type="ARBA" id="ARBA00038412"/>
    </source>
</evidence>
<evidence type="ECO:0000259" key="5">
    <source>
        <dbReference type="SMART" id="SM00507"/>
    </source>
</evidence>
<dbReference type="EMBL" id="CACRTK010000044">
    <property type="protein sequence ID" value="VYT97267.1"/>
    <property type="molecule type" value="Genomic_DNA"/>
</dbReference>
<keyword evidence="2" id="KW-0378">Hydrolase</keyword>
<evidence type="ECO:0000313" key="6">
    <source>
        <dbReference type="EMBL" id="VYT97267.1"/>
    </source>
</evidence>
<dbReference type="Pfam" id="PF01844">
    <property type="entry name" value="HNH"/>
    <property type="match status" value="1"/>
</dbReference>
<dbReference type="Gene3D" id="1.10.30.50">
    <property type="match status" value="1"/>
</dbReference>